<dbReference type="GO" id="GO:0005975">
    <property type="term" value="P:carbohydrate metabolic process"/>
    <property type="evidence" value="ECO:0007669"/>
    <property type="project" value="InterPro"/>
</dbReference>
<dbReference type="CDD" id="cd10917">
    <property type="entry name" value="CE4_NodB_like_6s_7s"/>
    <property type="match status" value="1"/>
</dbReference>
<evidence type="ECO:0000313" key="3">
    <source>
        <dbReference type="Proteomes" id="UP000532440"/>
    </source>
</evidence>
<dbReference type="InterPro" id="IPR050248">
    <property type="entry name" value="Polysacc_deacetylase_ArnD"/>
</dbReference>
<dbReference type="PANTHER" id="PTHR10587:SF137">
    <property type="entry name" value="4-DEOXY-4-FORMAMIDO-L-ARABINOSE-PHOSPHOUNDECAPRENOL DEFORMYLASE ARND-RELATED"/>
    <property type="match status" value="1"/>
</dbReference>
<evidence type="ECO:0000259" key="1">
    <source>
        <dbReference type="PROSITE" id="PS51677"/>
    </source>
</evidence>
<evidence type="ECO:0000313" key="2">
    <source>
        <dbReference type="EMBL" id="MBB5272395.1"/>
    </source>
</evidence>
<dbReference type="EMBL" id="JACHGB010000004">
    <property type="protein sequence ID" value="MBB5272395.1"/>
    <property type="molecule type" value="Genomic_DNA"/>
</dbReference>
<name>A0A7W8M9J3_9BURK</name>
<dbReference type="PROSITE" id="PS51677">
    <property type="entry name" value="NODB"/>
    <property type="match status" value="1"/>
</dbReference>
<sequence length="222" mass="24346">MSQAEAIAAILRRHQVKATFFLANERTPRGDFALDDGWSAYWRARAAEGHAFGSHTYDHVYFREAPAASRAAAPVFLARPQFGANAGRTLRWDGAALCSELRRVDARFREIAGRGLDPLWRAPGGRAPAAAMQAARGCGFTHVHWAPAGFLGDELPSETHPNERLLEQALSRVRDGDVLMAHLGIWSRREPFAPMLDPLIAGLKRQGLCFATLATPAVRGRP</sequence>
<dbReference type="GO" id="GO:0016810">
    <property type="term" value="F:hydrolase activity, acting on carbon-nitrogen (but not peptide) bonds"/>
    <property type="evidence" value="ECO:0007669"/>
    <property type="project" value="InterPro"/>
</dbReference>
<accession>A0A7W8M9J3</accession>
<organism evidence="2 3">
    <name type="scientific">Quisquiliibacterium transsilvanicum</name>
    <dbReference type="NCBI Taxonomy" id="1549638"/>
    <lineage>
        <taxon>Bacteria</taxon>
        <taxon>Pseudomonadati</taxon>
        <taxon>Pseudomonadota</taxon>
        <taxon>Betaproteobacteria</taxon>
        <taxon>Burkholderiales</taxon>
        <taxon>Burkholderiaceae</taxon>
        <taxon>Quisquiliibacterium</taxon>
    </lineage>
</organism>
<proteinExistence type="predicted"/>
<dbReference type="PANTHER" id="PTHR10587">
    <property type="entry name" value="GLYCOSYL TRANSFERASE-RELATED"/>
    <property type="match status" value="1"/>
</dbReference>
<dbReference type="Proteomes" id="UP000532440">
    <property type="component" value="Unassembled WGS sequence"/>
</dbReference>
<feature type="domain" description="NodB homology" evidence="1">
    <location>
        <begin position="1"/>
        <end position="211"/>
    </location>
</feature>
<reference evidence="2 3" key="1">
    <citation type="submission" date="2020-08" db="EMBL/GenBank/DDBJ databases">
        <title>Genomic Encyclopedia of Type Strains, Phase IV (KMG-IV): sequencing the most valuable type-strain genomes for metagenomic binning, comparative biology and taxonomic classification.</title>
        <authorList>
            <person name="Goeker M."/>
        </authorList>
    </citation>
    <scope>NUCLEOTIDE SEQUENCE [LARGE SCALE GENOMIC DNA]</scope>
    <source>
        <strain evidence="2 3">DSM 29781</strain>
    </source>
</reference>
<protein>
    <submittedName>
        <fullName evidence="2">Peptidoglycan/xylan/chitin deacetylase (PgdA/CDA1 family)</fullName>
    </submittedName>
</protein>
<dbReference type="SUPFAM" id="SSF88713">
    <property type="entry name" value="Glycoside hydrolase/deacetylase"/>
    <property type="match status" value="1"/>
</dbReference>
<dbReference type="InterPro" id="IPR011330">
    <property type="entry name" value="Glyco_hydro/deAcase_b/a-brl"/>
</dbReference>
<dbReference type="Gene3D" id="3.20.20.370">
    <property type="entry name" value="Glycoside hydrolase/deacetylase"/>
    <property type="match status" value="1"/>
</dbReference>
<dbReference type="InterPro" id="IPR002509">
    <property type="entry name" value="NODB_dom"/>
</dbReference>
<comment type="caution">
    <text evidence="2">The sequence shown here is derived from an EMBL/GenBank/DDBJ whole genome shotgun (WGS) entry which is preliminary data.</text>
</comment>
<dbReference type="AlphaFoldDB" id="A0A7W8M9J3"/>
<dbReference type="Pfam" id="PF01522">
    <property type="entry name" value="Polysacc_deac_1"/>
    <property type="match status" value="1"/>
</dbReference>
<gene>
    <name evidence="2" type="ORF">HNQ70_002409</name>
</gene>
<keyword evidence="3" id="KW-1185">Reference proteome</keyword>